<gene>
    <name evidence="1" type="ORF">EVAR_35288_1</name>
</gene>
<evidence type="ECO:0000313" key="2">
    <source>
        <dbReference type="Proteomes" id="UP000299102"/>
    </source>
</evidence>
<sequence>MSGTARIFPATFSLKTFVKREKSPPPAPAGAARPCLSAPGCFRVCIIHAASDTHRSAENEKYFTSDLLAFEGRPPPTCLRAGSSIPLTDLFRLRTSIDRLSIDETLS</sequence>
<organism evidence="1 2">
    <name type="scientific">Eumeta variegata</name>
    <name type="common">Bagworm moth</name>
    <name type="synonym">Eumeta japonica</name>
    <dbReference type="NCBI Taxonomy" id="151549"/>
    <lineage>
        <taxon>Eukaryota</taxon>
        <taxon>Metazoa</taxon>
        <taxon>Ecdysozoa</taxon>
        <taxon>Arthropoda</taxon>
        <taxon>Hexapoda</taxon>
        <taxon>Insecta</taxon>
        <taxon>Pterygota</taxon>
        <taxon>Neoptera</taxon>
        <taxon>Endopterygota</taxon>
        <taxon>Lepidoptera</taxon>
        <taxon>Glossata</taxon>
        <taxon>Ditrysia</taxon>
        <taxon>Tineoidea</taxon>
        <taxon>Psychidae</taxon>
        <taxon>Oiketicinae</taxon>
        <taxon>Eumeta</taxon>
    </lineage>
</organism>
<reference evidence="1 2" key="1">
    <citation type="journal article" date="2019" name="Commun. Biol.">
        <title>The bagworm genome reveals a unique fibroin gene that provides high tensile strength.</title>
        <authorList>
            <person name="Kono N."/>
            <person name="Nakamura H."/>
            <person name="Ohtoshi R."/>
            <person name="Tomita M."/>
            <person name="Numata K."/>
            <person name="Arakawa K."/>
        </authorList>
    </citation>
    <scope>NUCLEOTIDE SEQUENCE [LARGE SCALE GENOMIC DNA]</scope>
</reference>
<name>A0A4C1XIZ5_EUMVA</name>
<proteinExistence type="predicted"/>
<dbReference type="EMBL" id="BGZK01000869">
    <property type="protein sequence ID" value="GBP63398.1"/>
    <property type="molecule type" value="Genomic_DNA"/>
</dbReference>
<comment type="caution">
    <text evidence="1">The sequence shown here is derived from an EMBL/GenBank/DDBJ whole genome shotgun (WGS) entry which is preliminary data.</text>
</comment>
<protein>
    <submittedName>
        <fullName evidence="1">Uncharacterized protein</fullName>
    </submittedName>
</protein>
<dbReference type="Proteomes" id="UP000299102">
    <property type="component" value="Unassembled WGS sequence"/>
</dbReference>
<keyword evidence="2" id="KW-1185">Reference proteome</keyword>
<dbReference type="AlphaFoldDB" id="A0A4C1XIZ5"/>
<evidence type="ECO:0000313" key="1">
    <source>
        <dbReference type="EMBL" id="GBP63398.1"/>
    </source>
</evidence>
<accession>A0A4C1XIZ5</accession>